<dbReference type="EMBL" id="JBHSWG010000004">
    <property type="protein sequence ID" value="MFC6762586.1"/>
    <property type="molecule type" value="Genomic_DNA"/>
</dbReference>
<gene>
    <name evidence="2" type="ORF">ACFQFQ_28385</name>
</gene>
<reference evidence="3" key="1">
    <citation type="journal article" date="2019" name="Int. J. Syst. Evol. Microbiol.">
        <title>The Global Catalogue of Microorganisms (GCM) 10K type strain sequencing project: providing services to taxonomists for standard genome sequencing and annotation.</title>
        <authorList>
            <consortium name="The Broad Institute Genomics Platform"/>
            <consortium name="The Broad Institute Genome Sequencing Center for Infectious Disease"/>
            <person name="Wu L."/>
            <person name="Ma J."/>
        </authorList>
    </citation>
    <scope>NUCLEOTIDE SEQUENCE [LARGE SCALE GENOMIC DNA]</scope>
    <source>
        <strain evidence="3">CCUG 66188</strain>
    </source>
</reference>
<sequence>MPLRSFGIGDGGDVQTDTAAWLELYGLTRTGAVLIRPDGHVAWRSARAGDPAELIAACLTAAAPRPRPFHQRQISKGRHDAHTEDTDSHRHLWPRRT</sequence>
<accession>A0ABW2BBF7</accession>
<dbReference type="Proteomes" id="UP001596353">
    <property type="component" value="Unassembled WGS sequence"/>
</dbReference>
<protein>
    <submittedName>
        <fullName evidence="2">Uncharacterized protein</fullName>
    </submittedName>
</protein>
<evidence type="ECO:0000313" key="2">
    <source>
        <dbReference type="EMBL" id="MFC6762586.1"/>
    </source>
</evidence>
<name>A0ABW2BBF7_9RHOB</name>
<feature type="region of interest" description="Disordered" evidence="1">
    <location>
        <begin position="66"/>
        <end position="97"/>
    </location>
</feature>
<evidence type="ECO:0000256" key="1">
    <source>
        <dbReference type="SAM" id="MobiDB-lite"/>
    </source>
</evidence>
<dbReference type="Pfam" id="PF21274">
    <property type="entry name" value="Rng_hyd_C"/>
    <property type="match status" value="1"/>
</dbReference>
<dbReference type="Gene3D" id="3.40.30.120">
    <property type="match status" value="1"/>
</dbReference>
<feature type="compositionally biased region" description="Basic and acidic residues" evidence="1">
    <location>
        <begin position="77"/>
        <end position="90"/>
    </location>
</feature>
<comment type="caution">
    <text evidence="2">The sequence shown here is derived from an EMBL/GenBank/DDBJ whole genome shotgun (WGS) entry which is preliminary data.</text>
</comment>
<proteinExistence type="predicted"/>
<evidence type="ECO:0000313" key="3">
    <source>
        <dbReference type="Proteomes" id="UP001596353"/>
    </source>
</evidence>
<organism evidence="2 3">
    <name type="scientific">Sulfitobacter porphyrae</name>
    <dbReference type="NCBI Taxonomy" id="1246864"/>
    <lineage>
        <taxon>Bacteria</taxon>
        <taxon>Pseudomonadati</taxon>
        <taxon>Pseudomonadota</taxon>
        <taxon>Alphaproteobacteria</taxon>
        <taxon>Rhodobacterales</taxon>
        <taxon>Roseobacteraceae</taxon>
        <taxon>Sulfitobacter</taxon>
    </lineage>
</organism>
<keyword evidence="3" id="KW-1185">Reference proteome</keyword>
<feature type="compositionally biased region" description="Basic residues" evidence="1">
    <location>
        <begin position="67"/>
        <end position="76"/>
    </location>
</feature>